<dbReference type="RefSeq" id="WP_025976742.1">
    <property type="nucleotide sequence ID" value="NZ_CP015614.1"/>
</dbReference>
<evidence type="ECO:0000313" key="3">
    <source>
        <dbReference type="Proteomes" id="UP000077603"/>
    </source>
</evidence>
<feature type="compositionally biased region" description="Acidic residues" evidence="1">
    <location>
        <begin position="98"/>
        <end position="109"/>
    </location>
</feature>
<dbReference type="Pfam" id="PF09923">
    <property type="entry name" value="DUF2155"/>
    <property type="match status" value="1"/>
</dbReference>
<reference evidence="2 3" key="1">
    <citation type="journal article" date="2014" name="Genome Announc.">
        <title>Genome Sequence of a Promising Hydrogen-Producing Facultative Anaerobic Bacterium, Brevundimonas naejangsanensis Strain B1.</title>
        <authorList>
            <person name="Su H."/>
            <person name="Zhang T."/>
            <person name="Bao M."/>
            <person name="Jiang Y."/>
            <person name="Wang Y."/>
            <person name="Tan T."/>
        </authorList>
    </citation>
    <scope>NUCLEOTIDE SEQUENCE [LARGE SCALE GENOMIC DNA]</scope>
    <source>
        <strain evidence="2 3">B1</strain>
    </source>
</reference>
<organism evidence="2 3">
    <name type="scientific">Brevundimonas naejangsanensis</name>
    <dbReference type="NCBI Taxonomy" id="588932"/>
    <lineage>
        <taxon>Bacteria</taxon>
        <taxon>Pseudomonadati</taxon>
        <taxon>Pseudomonadota</taxon>
        <taxon>Alphaproteobacteria</taxon>
        <taxon>Caulobacterales</taxon>
        <taxon>Caulobacteraceae</taxon>
        <taxon>Brevundimonas</taxon>
    </lineage>
</organism>
<feature type="region of interest" description="Disordered" evidence="1">
    <location>
        <begin position="98"/>
        <end position="127"/>
    </location>
</feature>
<accession>A0A172Y5E4</accession>
<dbReference type="eggNOG" id="COG4765">
    <property type="taxonomic scope" value="Bacteria"/>
</dbReference>
<dbReference type="OrthoDB" id="9810376at2"/>
<evidence type="ECO:0008006" key="4">
    <source>
        <dbReference type="Google" id="ProtNLM"/>
    </source>
</evidence>
<dbReference type="InterPro" id="IPR019225">
    <property type="entry name" value="DUF2155"/>
</dbReference>
<gene>
    <name evidence="2" type="ORF">DA69_06615</name>
</gene>
<evidence type="ECO:0000256" key="1">
    <source>
        <dbReference type="SAM" id="MobiDB-lite"/>
    </source>
</evidence>
<proteinExistence type="predicted"/>
<dbReference type="STRING" id="588932.DA69_06615"/>
<dbReference type="Proteomes" id="UP000077603">
    <property type="component" value="Chromosome"/>
</dbReference>
<dbReference type="AlphaFoldDB" id="A0A172Y5E4"/>
<sequence>MSLRHVLLAGVVVAGLAISGAGVASVLMDLPQDATPAPADPVGDMLRDTNRTPLQNPQGPATQAQQPASSNSPAIVMPTAPAATPATPVIVTPGEEVAVQEEAPDEIPVEEVAPAPTEPASPPGVRQRRRIAVIQAVDKTTAETMRFEVEVGGRPVRFGRTLLFKARACEVSASDEMTEDAIAYLEVGVQPRGLAAPTEARQVFKGWMFASSPSVSGLQHPVYDAWVVGCKA</sequence>
<evidence type="ECO:0000313" key="2">
    <source>
        <dbReference type="EMBL" id="ANF54439.1"/>
    </source>
</evidence>
<dbReference type="EMBL" id="CP015614">
    <property type="protein sequence ID" value="ANF54439.1"/>
    <property type="molecule type" value="Genomic_DNA"/>
</dbReference>
<dbReference type="KEGG" id="bne:DA69_06615"/>
<name>A0A172Y5E4_9CAUL</name>
<feature type="region of interest" description="Disordered" evidence="1">
    <location>
        <begin position="35"/>
        <end position="80"/>
    </location>
</feature>
<feature type="compositionally biased region" description="Low complexity" evidence="1">
    <location>
        <begin position="55"/>
        <end position="80"/>
    </location>
</feature>
<protein>
    <recommendedName>
        <fullName evidence="4">DUF2155 domain-containing protein</fullName>
    </recommendedName>
</protein>
<keyword evidence="3" id="KW-1185">Reference proteome</keyword>